<organism evidence="3 4">
    <name type="scientific">Paenibacillus cremeus</name>
    <dbReference type="NCBI Taxonomy" id="2163881"/>
    <lineage>
        <taxon>Bacteria</taxon>
        <taxon>Bacillati</taxon>
        <taxon>Bacillota</taxon>
        <taxon>Bacilli</taxon>
        <taxon>Bacillales</taxon>
        <taxon>Paenibacillaceae</taxon>
        <taxon>Paenibacillus</taxon>
    </lineage>
</organism>
<feature type="compositionally biased region" description="Basic residues" evidence="1">
    <location>
        <begin position="31"/>
        <end position="43"/>
    </location>
</feature>
<evidence type="ECO:0000259" key="2">
    <source>
        <dbReference type="Pfam" id="PF12146"/>
    </source>
</evidence>
<dbReference type="PANTHER" id="PTHR43689:SF8">
    <property type="entry name" value="ALPHA_BETA-HYDROLASES SUPERFAMILY PROTEIN"/>
    <property type="match status" value="1"/>
</dbReference>
<feature type="region of interest" description="Disordered" evidence="1">
    <location>
        <begin position="24"/>
        <end position="43"/>
    </location>
</feature>
<keyword evidence="4" id="KW-1185">Reference proteome</keyword>
<dbReference type="Pfam" id="PF12146">
    <property type="entry name" value="Hydrolase_4"/>
    <property type="match status" value="1"/>
</dbReference>
<name>A0A559KAP7_9BACL</name>
<gene>
    <name evidence="3" type="ORF">FPZ49_14620</name>
</gene>
<dbReference type="InterPro" id="IPR022742">
    <property type="entry name" value="Hydrolase_4"/>
</dbReference>
<reference evidence="3 4" key="1">
    <citation type="submission" date="2019-07" db="EMBL/GenBank/DDBJ databases">
        <authorList>
            <person name="Kim J."/>
        </authorList>
    </citation>
    <scope>NUCLEOTIDE SEQUENCE [LARGE SCALE GENOMIC DNA]</scope>
    <source>
        <strain evidence="3 4">JC52</strain>
    </source>
</reference>
<dbReference type="OrthoDB" id="9780932at2"/>
<dbReference type="SUPFAM" id="SSF53474">
    <property type="entry name" value="alpha/beta-Hydrolases"/>
    <property type="match status" value="1"/>
</dbReference>
<accession>A0A559KAP7</accession>
<dbReference type="InterPro" id="IPR029058">
    <property type="entry name" value="AB_hydrolase_fold"/>
</dbReference>
<dbReference type="PANTHER" id="PTHR43689">
    <property type="entry name" value="HYDROLASE"/>
    <property type="match status" value="1"/>
</dbReference>
<dbReference type="EMBL" id="VNJI01000016">
    <property type="protein sequence ID" value="TVY09173.1"/>
    <property type="molecule type" value="Genomic_DNA"/>
</dbReference>
<evidence type="ECO:0000313" key="4">
    <source>
        <dbReference type="Proteomes" id="UP000317036"/>
    </source>
</evidence>
<dbReference type="Proteomes" id="UP000317036">
    <property type="component" value="Unassembled WGS sequence"/>
</dbReference>
<evidence type="ECO:0000313" key="3">
    <source>
        <dbReference type="EMBL" id="TVY09173.1"/>
    </source>
</evidence>
<protein>
    <submittedName>
        <fullName evidence="3">Lysophospholipase</fullName>
    </submittedName>
</protein>
<dbReference type="Gene3D" id="3.40.50.1820">
    <property type="entry name" value="alpha/beta hydrolase"/>
    <property type="match status" value="1"/>
</dbReference>
<comment type="caution">
    <text evidence="3">The sequence shown here is derived from an EMBL/GenBank/DDBJ whole genome shotgun (WGS) entry which is preliminary data.</text>
</comment>
<sequence>MQLSLLGRAAFFYAHKSVGSSGRINMPRNRSIGKNHSRKRRKSSMFVSVSEEVQTYTARDGSLLPYRYFEGPADAALIFLHGITEPSLYLSTLGRYLADQGLATVYLPDLRGYGATPIRRGDIDYIGQLDDDLEDLIRHVQARQPGARIVFGGHSAGGATALRQTVRPIHDDVHAYLLLAPALSPSSPLDRKDKLVNESKVNVPKYALLMALNALGIHRWDHTVVYRRLTPKERLHGTESCSLSYRLALSRMVGSDYAKHLSRLAKPTFVLIGEDDEVFRAEAYEPLYRQYCSADVRVLPGHNHDQIIQTEQALAIVGEWLKEQLVKAEAIQ</sequence>
<feature type="domain" description="Serine aminopeptidase S33" evidence="2">
    <location>
        <begin position="72"/>
        <end position="304"/>
    </location>
</feature>
<dbReference type="AlphaFoldDB" id="A0A559KAP7"/>
<proteinExistence type="predicted"/>
<evidence type="ECO:0000256" key="1">
    <source>
        <dbReference type="SAM" id="MobiDB-lite"/>
    </source>
</evidence>